<dbReference type="NCBIfam" id="TIGR00474">
    <property type="entry name" value="selA"/>
    <property type="match status" value="1"/>
</dbReference>
<dbReference type="PANTHER" id="PTHR32328:SF0">
    <property type="entry name" value="L-SERYL-TRNA(SEC) SELENIUM TRANSFERASE"/>
    <property type="match status" value="1"/>
</dbReference>
<reference evidence="11 12" key="1">
    <citation type="submission" date="2020-08" db="EMBL/GenBank/DDBJ databases">
        <title>Acidobacteriota in marine sediments use diverse sulfur dissimilation pathways.</title>
        <authorList>
            <person name="Wasmund K."/>
        </authorList>
    </citation>
    <scope>NUCLEOTIDE SEQUENCE [LARGE SCALE GENOMIC DNA]</scope>
    <source>
        <strain evidence="11">MAG AM3-A</strain>
    </source>
</reference>
<dbReference type="PANTHER" id="PTHR32328">
    <property type="entry name" value="L-SERYL-TRNA(SEC) SELENIUM TRANSFERASE"/>
    <property type="match status" value="1"/>
</dbReference>
<evidence type="ECO:0000313" key="11">
    <source>
        <dbReference type="EMBL" id="MBD3870651.1"/>
    </source>
</evidence>
<dbReference type="EC" id="2.9.1.1" evidence="8"/>
<dbReference type="InterPro" id="IPR025862">
    <property type="entry name" value="SelA_trans_N_dom"/>
</dbReference>
<comment type="cofactor">
    <cofactor evidence="1 8 9">
        <name>pyridoxal 5'-phosphate</name>
        <dbReference type="ChEBI" id="CHEBI:597326"/>
    </cofactor>
</comment>
<evidence type="ECO:0000256" key="9">
    <source>
        <dbReference type="PIRSR" id="PIRSR618319-50"/>
    </source>
</evidence>
<dbReference type="InterPro" id="IPR015421">
    <property type="entry name" value="PyrdxlP-dep_Trfase_major"/>
</dbReference>
<evidence type="ECO:0000256" key="1">
    <source>
        <dbReference type="ARBA" id="ARBA00001933"/>
    </source>
</evidence>
<evidence type="ECO:0000313" key="12">
    <source>
        <dbReference type="Proteomes" id="UP000598633"/>
    </source>
</evidence>
<keyword evidence="6 8" id="KW-0711">Selenium</keyword>
<dbReference type="InterPro" id="IPR015424">
    <property type="entry name" value="PyrdxlP-dep_Trfase"/>
</dbReference>
<dbReference type="GO" id="GO:0001514">
    <property type="term" value="P:selenocysteine incorporation"/>
    <property type="evidence" value="ECO:0007669"/>
    <property type="project" value="UniProtKB-UniRule"/>
</dbReference>
<dbReference type="InterPro" id="IPR018319">
    <property type="entry name" value="SelA-like"/>
</dbReference>
<name>A0A8J7C530_9BACT</name>
<comment type="pathway">
    <text evidence="8">Aminoacyl-tRNA biosynthesis; selenocysteinyl-tRNA(Sec) biosynthesis; selenocysteinyl-tRNA(Sec) from L-seryl-tRNA(Sec) (bacterial route): step 1/1.</text>
</comment>
<feature type="domain" description="L-seryl-tRNA selenium transferase N-terminal" evidence="10">
    <location>
        <begin position="5"/>
        <end position="44"/>
    </location>
</feature>
<dbReference type="UniPathway" id="UPA00906">
    <property type="reaction ID" value="UER00896"/>
</dbReference>
<accession>A0A8J7C530</accession>
<evidence type="ECO:0000256" key="7">
    <source>
        <dbReference type="ARBA" id="ARBA00044507"/>
    </source>
</evidence>
<evidence type="ECO:0000256" key="3">
    <source>
        <dbReference type="ARBA" id="ARBA00022679"/>
    </source>
</evidence>
<proteinExistence type="inferred from homology"/>
<dbReference type="GO" id="GO:0004125">
    <property type="term" value="F:L-seryl-tRNA(Sec) selenium transferase activity"/>
    <property type="evidence" value="ECO:0007669"/>
    <property type="project" value="UniProtKB-UniRule"/>
</dbReference>
<keyword evidence="4 8" id="KW-0663">Pyridoxal phosphate</keyword>
<protein>
    <recommendedName>
        <fullName evidence="8">L-seryl-tRNA(Sec) selenium transferase</fullName>
        <ecNumber evidence="8">2.9.1.1</ecNumber>
    </recommendedName>
    <alternativeName>
        <fullName evidence="8">Selenocysteine synthase</fullName>
        <shortName evidence="8">Sec synthase</shortName>
    </alternativeName>
    <alternativeName>
        <fullName evidence="8">Selenocysteinyl-tRNA(Sec) synthase</fullName>
    </alternativeName>
</protein>
<dbReference type="Pfam" id="PF12390">
    <property type="entry name" value="Se-cys_synth_N"/>
    <property type="match status" value="1"/>
</dbReference>
<dbReference type="SUPFAM" id="SSF53383">
    <property type="entry name" value="PLP-dependent transferases"/>
    <property type="match status" value="1"/>
</dbReference>
<evidence type="ECO:0000256" key="4">
    <source>
        <dbReference type="ARBA" id="ARBA00022898"/>
    </source>
</evidence>
<comment type="subcellular location">
    <subcellularLocation>
        <location evidence="8">Cytoplasm</location>
    </subcellularLocation>
</comment>
<comment type="similarity">
    <text evidence="7 8">Belongs to the SelA family.</text>
</comment>
<comment type="function">
    <text evidence="8">Converts seryl-tRNA(Sec) to selenocysteinyl-tRNA(Sec) required for selenoprotein biosynthesis.</text>
</comment>
<gene>
    <name evidence="8 11" type="primary">selA</name>
    <name evidence="11" type="ORF">IFJ97_04755</name>
</gene>
<evidence type="ECO:0000256" key="8">
    <source>
        <dbReference type="HAMAP-Rule" id="MF_00423"/>
    </source>
</evidence>
<dbReference type="Pfam" id="PF03841">
    <property type="entry name" value="SelA"/>
    <property type="match status" value="1"/>
</dbReference>
<keyword evidence="5 8" id="KW-0648">Protein biosynthesis</keyword>
<dbReference type="HAMAP" id="MF_00423">
    <property type="entry name" value="SelA"/>
    <property type="match status" value="1"/>
</dbReference>
<feature type="modified residue" description="N6-(pyridoxal phosphate)lysine" evidence="8 9">
    <location>
        <position position="291"/>
    </location>
</feature>
<dbReference type="InterPro" id="IPR004534">
    <property type="entry name" value="SelA_trans"/>
</dbReference>
<comment type="caution">
    <text evidence="11">The sequence shown here is derived from an EMBL/GenBank/DDBJ whole genome shotgun (WGS) entry which is preliminary data.</text>
</comment>
<organism evidence="11 12">
    <name type="scientific">Candidatus Sulfomarinibacter kjeldsenii</name>
    <dbReference type="NCBI Taxonomy" id="2885994"/>
    <lineage>
        <taxon>Bacteria</taxon>
        <taxon>Pseudomonadati</taxon>
        <taxon>Acidobacteriota</taxon>
        <taxon>Thermoanaerobaculia</taxon>
        <taxon>Thermoanaerobaculales</taxon>
        <taxon>Candidatus Sulfomarinibacteraceae</taxon>
        <taxon>Candidatus Sulfomarinibacter</taxon>
    </lineage>
</organism>
<sequence>MAPDYRRIPAIHRLLDLPALRAAVDDYGHAPVMEACRIAVDQLRQRISAGEVSGPDIDAACEALGGEILDALRTGVASAYPAVINATGVLLHTNLGRAPLPRRLPPSLKSYLALEYDVSEGRRGQRLAAMADRIARVCGAASAVMVNNNAAALFLILKAHAEQREVVVSRGQLIEIGGSFRLPDVMEASGTKLVEVGCTNRTHLKDYAAAIGEHTAALLVAHQSNFRIVGFTTEPSIDELAGLAHDRSLPLIVDQGSGALHDLRRWGLPHEHTVSELLEAGADVVCFSGDKLLGGPQAGLVVGRSEWVEPLARHPLYRVLRPDKTALLTMEETLRAHHSGRLEEIPLYAMLETPIDALMGRARRLGRRLRERDVPVRGRETRAALGGGTTPEETLASYGLGLVGGQGLADRLRAVSPPVVARIEDDEVVLDLRTVFPDQDRSLEEALVAAYSGLNANHEAGA</sequence>
<evidence type="ECO:0000256" key="6">
    <source>
        <dbReference type="ARBA" id="ARBA00023266"/>
    </source>
</evidence>
<dbReference type="AlphaFoldDB" id="A0A8J7C530"/>
<dbReference type="Gene3D" id="3.90.1150.180">
    <property type="match status" value="1"/>
</dbReference>
<dbReference type="Proteomes" id="UP000598633">
    <property type="component" value="Unassembled WGS sequence"/>
</dbReference>
<dbReference type="EMBL" id="JACXWA010000076">
    <property type="protein sequence ID" value="MBD3870651.1"/>
    <property type="molecule type" value="Genomic_DNA"/>
</dbReference>
<comment type="catalytic activity">
    <reaction evidence="8">
        <text>L-seryl-tRNA(Sec) + selenophosphate + H(+) = L-selenocysteinyl-tRNA(Sec) + phosphate</text>
        <dbReference type="Rhea" id="RHEA:22728"/>
        <dbReference type="Rhea" id="RHEA-COMP:9742"/>
        <dbReference type="Rhea" id="RHEA-COMP:9743"/>
        <dbReference type="ChEBI" id="CHEBI:15378"/>
        <dbReference type="ChEBI" id="CHEBI:16144"/>
        <dbReference type="ChEBI" id="CHEBI:43474"/>
        <dbReference type="ChEBI" id="CHEBI:78533"/>
        <dbReference type="ChEBI" id="CHEBI:78573"/>
        <dbReference type="EC" id="2.9.1.1"/>
    </reaction>
</comment>
<keyword evidence="2 8" id="KW-0963">Cytoplasm</keyword>
<evidence type="ECO:0000256" key="2">
    <source>
        <dbReference type="ARBA" id="ARBA00022490"/>
    </source>
</evidence>
<keyword evidence="3 8" id="KW-0808">Transferase</keyword>
<evidence type="ECO:0000259" key="10">
    <source>
        <dbReference type="Pfam" id="PF12390"/>
    </source>
</evidence>
<evidence type="ECO:0000256" key="5">
    <source>
        <dbReference type="ARBA" id="ARBA00022917"/>
    </source>
</evidence>
<dbReference type="GO" id="GO:0005737">
    <property type="term" value="C:cytoplasm"/>
    <property type="evidence" value="ECO:0007669"/>
    <property type="project" value="UniProtKB-SubCell"/>
</dbReference>
<dbReference type="GO" id="GO:0001717">
    <property type="term" value="P:conversion of seryl-tRNAsec to selenocys-tRNAsec"/>
    <property type="evidence" value="ECO:0007669"/>
    <property type="project" value="UniProtKB-UniRule"/>
</dbReference>
<dbReference type="Gene3D" id="3.40.640.10">
    <property type="entry name" value="Type I PLP-dependent aspartate aminotransferase-like (Major domain)"/>
    <property type="match status" value="1"/>
</dbReference>